<dbReference type="SUPFAM" id="SSF51621">
    <property type="entry name" value="Phosphoenolpyruvate/pyruvate domain"/>
    <property type="match status" value="1"/>
</dbReference>
<dbReference type="STRING" id="4533.J3MDU2"/>
<comment type="catalytic activity">
    <reaction evidence="13">
        <text>pyruvate + ATP = phosphoenolpyruvate + ADP + H(+)</text>
        <dbReference type="Rhea" id="RHEA:18157"/>
        <dbReference type="ChEBI" id="CHEBI:15361"/>
        <dbReference type="ChEBI" id="CHEBI:15378"/>
        <dbReference type="ChEBI" id="CHEBI:30616"/>
        <dbReference type="ChEBI" id="CHEBI:58702"/>
        <dbReference type="ChEBI" id="CHEBI:456216"/>
        <dbReference type="EC" id="2.7.1.40"/>
    </reaction>
</comment>
<evidence type="ECO:0000256" key="13">
    <source>
        <dbReference type="RuleBase" id="RU000504"/>
    </source>
</evidence>
<evidence type="ECO:0000256" key="8">
    <source>
        <dbReference type="ARBA" id="ARBA00022777"/>
    </source>
</evidence>
<accession>J3MDU2</accession>
<evidence type="ECO:0000256" key="1">
    <source>
        <dbReference type="ARBA" id="ARBA00001958"/>
    </source>
</evidence>
<evidence type="ECO:0000259" key="14">
    <source>
        <dbReference type="Pfam" id="PF00224"/>
    </source>
</evidence>
<comment type="pathway">
    <text evidence="2 13">Carbohydrate degradation; glycolysis; pyruvate from D-glyceraldehyde 3-phosphate: step 5/5.</text>
</comment>
<dbReference type="InterPro" id="IPR015813">
    <property type="entry name" value="Pyrv/PenolPyrv_kinase-like_dom"/>
</dbReference>
<evidence type="ECO:0000256" key="2">
    <source>
        <dbReference type="ARBA" id="ARBA00004997"/>
    </source>
</evidence>
<evidence type="ECO:0000256" key="12">
    <source>
        <dbReference type="ARBA" id="ARBA00023317"/>
    </source>
</evidence>
<reference evidence="15" key="1">
    <citation type="journal article" date="2013" name="Nat. Commun.">
        <title>Whole-genome sequencing of Oryza brachyantha reveals mechanisms underlying Oryza genome evolution.</title>
        <authorList>
            <person name="Chen J."/>
            <person name="Huang Q."/>
            <person name="Gao D."/>
            <person name="Wang J."/>
            <person name="Lang Y."/>
            <person name="Liu T."/>
            <person name="Li B."/>
            <person name="Bai Z."/>
            <person name="Luis Goicoechea J."/>
            <person name="Liang C."/>
            <person name="Chen C."/>
            <person name="Zhang W."/>
            <person name="Sun S."/>
            <person name="Liao Y."/>
            <person name="Zhang X."/>
            <person name="Yang L."/>
            <person name="Song C."/>
            <person name="Wang M."/>
            <person name="Shi J."/>
            <person name="Liu G."/>
            <person name="Liu J."/>
            <person name="Zhou H."/>
            <person name="Zhou W."/>
            <person name="Yu Q."/>
            <person name="An N."/>
            <person name="Chen Y."/>
            <person name="Cai Q."/>
            <person name="Wang B."/>
            <person name="Liu B."/>
            <person name="Min J."/>
            <person name="Huang Y."/>
            <person name="Wu H."/>
            <person name="Li Z."/>
            <person name="Zhang Y."/>
            <person name="Yin Y."/>
            <person name="Song W."/>
            <person name="Jiang J."/>
            <person name="Jackson S.A."/>
            <person name="Wing R.A."/>
            <person name="Wang J."/>
            <person name="Chen M."/>
        </authorList>
    </citation>
    <scope>NUCLEOTIDE SEQUENCE [LARGE SCALE GENOMIC DNA]</scope>
    <source>
        <strain evidence="15">cv. IRGC 101232</strain>
    </source>
</reference>
<protein>
    <recommendedName>
        <fullName evidence="4 13">Pyruvate kinase</fullName>
        <ecNumber evidence="4 13">2.7.1.40</ecNumber>
    </recommendedName>
</protein>
<keyword evidence="16" id="KW-1185">Reference proteome</keyword>
<comment type="cofactor">
    <cofactor evidence="1">
        <name>K(+)</name>
        <dbReference type="ChEBI" id="CHEBI:29103"/>
    </cofactor>
</comment>
<dbReference type="PRINTS" id="PR01050">
    <property type="entry name" value="PYRUVTKNASE"/>
</dbReference>
<keyword evidence="8 13" id="KW-0418">Kinase</keyword>
<organism evidence="15">
    <name type="scientific">Oryza brachyantha</name>
    <name type="common">malo sina</name>
    <dbReference type="NCBI Taxonomy" id="4533"/>
    <lineage>
        <taxon>Eukaryota</taxon>
        <taxon>Viridiplantae</taxon>
        <taxon>Streptophyta</taxon>
        <taxon>Embryophyta</taxon>
        <taxon>Tracheophyta</taxon>
        <taxon>Spermatophyta</taxon>
        <taxon>Magnoliopsida</taxon>
        <taxon>Liliopsida</taxon>
        <taxon>Poales</taxon>
        <taxon>Poaceae</taxon>
        <taxon>BOP clade</taxon>
        <taxon>Oryzoideae</taxon>
        <taxon>Oryzeae</taxon>
        <taxon>Oryzinae</taxon>
        <taxon>Oryza</taxon>
    </lineage>
</organism>
<dbReference type="UniPathway" id="UPA00109">
    <property type="reaction ID" value="UER00188"/>
</dbReference>
<dbReference type="Gramene" id="OB06G21860.1">
    <property type="protein sequence ID" value="OB06G21860.1"/>
    <property type="gene ID" value="OB06G21860"/>
</dbReference>
<dbReference type="InterPro" id="IPR015793">
    <property type="entry name" value="Pyrv_Knase_brl"/>
</dbReference>
<evidence type="ECO:0000256" key="9">
    <source>
        <dbReference type="ARBA" id="ARBA00022840"/>
    </source>
</evidence>
<dbReference type="InterPro" id="IPR040442">
    <property type="entry name" value="Pyrv_kinase-like_dom_sf"/>
</dbReference>
<keyword evidence="6" id="KW-0479">Metal-binding</keyword>
<evidence type="ECO:0000256" key="11">
    <source>
        <dbReference type="ARBA" id="ARBA00023152"/>
    </source>
</evidence>
<keyword evidence="5 13" id="KW-0808">Transferase</keyword>
<sequence length="161" mass="18004">AGIYVSTQAREFLSKLSHLTQIQIFVKIENVEGVNHFDEILKETDDIILLRGNLGIDLPTEKVFLFQKSALHKSNMAGKPAVCLPTKHHLTCFVDNMTDKLRPTRAEAMDVANGVLDGSDAILLGADTLRALYPAETVSIVDKILQRLRRSSTRIYTSRRL</sequence>
<evidence type="ECO:0000313" key="15">
    <source>
        <dbReference type="EnsemblPlants" id="OB06G21860.1"/>
    </source>
</evidence>
<dbReference type="Gene3D" id="3.20.20.60">
    <property type="entry name" value="Phosphoenolpyruvate-binding domains"/>
    <property type="match status" value="1"/>
</dbReference>
<dbReference type="InterPro" id="IPR001697">
    <property type="entry name" value="Pyr_Knase"/>
</dbReference>
<evidence type="ECO:0000313" key="16">
    <source>
        <dbReference type="Proteomes" id="UP000006038"/>
    </source>
</evidence>
<evidence type="ECO:0000256" key="5">
    <source>
        <dbReference type="ARBA" id="ARBA00022679"/>
    </source>
</evidence>
<dbReference type="GO" id="GO:0016301">
    <property type="term" value="F:kinase activity"/>
    <property type="evidence" value="ECO:0007669"/>
    <property type="project" value="UniProtKB-KW"/>
</dbReference>
<reference evidence="15" key="2">
    <citation type="submission" date="2013-04" db="UniProtKB">
        <authorList>
            <consortium name="EnsemblPlants"/>
        </authorList>
    </citation>
    <scope>IDENTIFICATION</scope>
</reference>
<dbReference type="Pfam" id="PF00224">
    <property type="entry name" value="PK"/>
    <property type="match status" value="1"/>
</dbReference>
<dbReference type="HOGENOM" id="CLU_1648066_0_0_1"/>
<keyword evidence="12" id="KW-0670">Pyruvate</keyword>
<keyword evidence="10 13" id="KW-0460">Magnesium</keyword>
<dbReference type="GO" id="GO:0000287">
    <property type="term" value="F:magnesium ion binding"/>
    <property type="evidence" value="ECO:0007669"/>
    <property type="project" value="InterPro"/>
</dbReference>
<name>J3MDU2_ORYBR</name>
<evidence type="ECO:0000256" key="3">
    <source>
        <dbReference type="ARBA" id="ARBA00008663"/>
    </source>
</evidence>
<evidence type="ECO:0000256" key="6">
    <source>
        <dbReference type="ARBA" id="ARBA00022723"/>
    </source>
</evidence>
<dbReference type="GO" id="GO:0005524">
    <property type="term" value="F:ATP binding"/>
    <property type="evidence" value="ECO:0007669"/>
    <property type="project" value="UniProtKB-KW"/>
</dbReference>
<comment type="similarity">
    <text evidence="3 13">Belongs to the pyruvate kinase family.</text>
</comment>
<dbReference type="EC" id="2.7.1.40" evidence="4 13"/>
<dbReference type="AlphaFoldDB" id="J3MDU2"/>
<keyword evidence="11 13" id="KW-0324">Glycolysis</keyword>
<keyword evidence="9" id="KW-0067">ATP-binding</keyword>
<dbReference type="GO" id="GO:0004743">
    <property type="term" value="F:pyruvate kinase activity"/>
    <property type="evidence" value="ECO:0007669"/>
    <property type="project" value="UniProtKB-EC"/>
</dbReference>
<evidence type="ECO:0000256" key="7">
    <source>
        <dbReference type="ARBA" id="ARBA00022741"/>
    </source>
</evidence>
<feature type="domain" description="Pyruvate kinase barrel" evidence="14">
    <location>
        <begin position="10"/>
        <end position="138"/>
    </location>
</feature>
<evidence type="ECO:0000256" key="4">
    <source>
        <dbReference type="ARBA" id="ARBA00012142"/>
    </source>
</evidence>
<dbReference type="Proteomes" id="UP000006038">
    <property type="component" value="Chromosome 6"/>
</dbReference>
<dbReference type="EnsemblPlants" id="OB06G21860.1">
    <property type="protein sequence ID" value="OB06G21860.1"/>
    <property type="gene ID" value="OB06G21860"/>
</dbReference>
<proteinExistence type="inferred from homology"/>
<keyword evidence="7" id="KW-0547">Nucleotide-binding</keyword>
<dbReference type="PANTHER" id="PTHR11817">
    <property type="entry name" value="PYRUVATE KINASE"/>
    <property type="match status" value="1"/>
</dbReference>
<dbReference type="eggNOG" id="KOG2323">
    <property type="taxonomic scope" value="Eukaryota"/>
</dbReference>
<dbReference type="OMA" id="MRIERWW"/>
<dbReference type="GO" id="GO:0030955">
    <property type="term" value="F:potassium ion binding"/>
    <property type="evidence" value="ECO:0007669"/>
    <property type="project" value="InterPro"/>
</dbReference>
<evidence type="ECO:0000256" key="10">
    <source>
        <dbReference type="ARBA" id="ARBA00022842"/>
    </source>
</evidence>